<dbReference type="InterPro" id="IPR011009">
    <property type="entry name" value="Kinase-like_dom_sf"/>
</dbReference>
<dbReference type="EMBL" id="JAENHN010000046">
    <property type="protein sequence ID" value="MBK1812261.1"/>
    <property type="molecule type" value="Genomic_DNA"/>
</dbReference>
<gene>
    <name evidence="2" type="ORF">JHL18_16685</name>
</gene>
<reference evidence="3" key="1">
    <citation type="submission" date="2021-01" db="EMBL/GenBank/DDBJ databases">
        <title>Genome public.</title>
        <authorList>
            <person name="Liu C."/>
            <person name="Sun Q."/>
        </authorList>
    </citation>
    <scope>NUCLEOTIDE SEQUENCE [LARGE SCALE GENOMIC DNA]</scope>
    <source>
        <strain evidence="3">YIM B02505</strain>
    </source>
</reference>
<comment type="caution">
    <text evidence="2">The sequence shown here is derived from an EMBL/GenBank/DDBJ whole genome shotgun (WGS) entry which is preliminary data.</text>
</comment>
<evidence type="ECO:0000259" key="1">
    <source>
        <dbReference type="Pfam" id="PF01636"/>
    </source>
</evidence>
<evidence type="ECO:0000313" key="2">
    <source>
        <dbReference type="EMBL" id="MBK1812261.1"/>
    </source>
</evidence>
<dbReference type="SUPFAM" id="SSF56112">
    <property type="entry name" value="Protein kinase-like (PK-like)"/>
    <property type="match status" value="1"/>
</dbReference>
<accession>A0ABS1ESC3</accession>
<evidence type="ECO:0000313" key="3">
    <source>
        <dbReference type="Proteomes" id="UP000596739"/>
    </source>
</evidence>
<dbReference type="Proteomes" id="UP000596739">
    <property type="component" value="Unassembled WGS sequence"/>
</dbReference>
<protein>
    <submittedName>
        <fullName evidence="2">Aminoglycoside phosphotransferase family protein</fullName>
    </submittedName>
</protein>
<dbReference type="Pfam" id="PF01636">
    <property type="entry name" value="APH"/>
    <property type="match status" value="1"/>
</dbReference>
<feature type="domain" description="Aminoglycoside phosphotransferase" evidence="1">
    <location>
        <begin position="121"/>
        <end position="186"/>
    </location>
</feature>
<dbReference type="Gene3D" id="3.90.1200.10">
    <property type="match status" value="1"/>
</dbReference>
<dbReference type="InterPro" id="IPR002575">
    <property type="entry name" value="Aminoglycoside_PTrfase"/>
</dbReference>
<proteinExistence type="predicted"/>
<sequence>MVKDCEKLSGGNLSNVYKQNETVLREQKAWSSTIHRVLKHLEKVGFTSCPRFLGIDQSGMEVLSYVHGECIDNYPFTNDEKKQLLIIKRLGEMMRKYHDATLSFERTESDNWMFSYKGTLEKEVICHNDIAPYNITFVNDMPYGIIDFDTCCPAPRIWDIVYALYRFVPFSNKLYDIEKHEYRYYDGTRDKELRKKSLQVFFKAYGIECPNDLFEQMIARLQVLADLIYEEAKSGNSAFQKMMEEGHRDLYLAEIDFIKEHAKEWL</sequence>
<keyword evidence="3" id="KW-1185">Reference proteome</keyword>
<name>A0ABS1ESC3_9CLOT</name>
<dbReference type="RefSeq" id="WP_200271296.1">
    <property type="nucleotide sequence ID" value="NZ_JAENHN010000046.1"/>
</dbReference>
<organism evidence="2 3">
    <name type="scientific">Clostridium yunnanense</name>
    <dbReference type="NCBI Taxonomy" id="2800325"/>
    <lineage>
        <taxon>Bacteria</taxon>
        <taxon>Bacillati</taxon>
        <taxon>Bacillota</taxon>
        <taxon>Clostridia</taxon>
        <taxon>Eubacteriales</taxon>
        <taxon>Clostridiaceae</taxon>
        <taxon>Clostridium</taxon>
    </lineage>
</organism>